<evidence type="ECO:0000313" key="2">
    <source>
        <dbReference type="EMBL" id="OMD42231.1"/>
    </source>
</evidence>
<dbReference type="InterPro" id="IPR002575">
    <property type="entry name" value="Aminoglycoside_PTrfase"/>
</dbReference>
<feature type="domain" description="Aminoglycoside phosphotransferase" evidence="1">
    <location>
        <begin position="83"/>
        <end position="268"/>
    </location>
</feature>
<dbReference type="AlphaFoldDB" id="A0A1R0Y4Q8"/>
<dbReference type="RefSeq" id="WP_076118540.1">
    <property type="nucleotide sequence ID" value="NZ_MPTC01000005.1"/>
</dbReference>
<accession>A0A1R0Y4Q8</accession>
<comment type="caution">
    <text evidence="2">The sequence shown here is derived from an EMBL/GenBank/DDBJ whole genome shotgun (WGS) entry which is preliminary data.</text>
</comment>
<dbReference type="Gene3D" id="3.90.1200.10">
    <property type="match status" value="1"/>
</dbReference>
<gene>
    <name evidence="2" type="ORF">BSK52_09060</name>
</gene>
<name>A0A1R0Y4Q8_9BACL</name>
<organism evidence="2 3">
    <name type="scientific">Paenibacillus odorifer</name>
    <dbReference type="NCBI Taxonomy" id="189426"/>
    <lineage>
        <taxon>Bacteria</taxon>
        <taxon>Bacillati</taxon>
        <taxon>Bacillota</taxon>
        <taxon>Bacilli</taxon>
        <taxon>Bacillales</taxon>
        <taxon>Paenibacillaceae</taxon>
        <taxon>Paenibacillus</taxon>
    </lineage>
</organism>
<evidence type="ECO:0000259" key="1">
    <source>
        <dbReference type="Pfam" id="PF01636"/>
    </source>
</evidence>
<dbReference type="OrthoDB" id="3816435at2"/>
<dbReference type="InterPro" id="IPR011009">
    <property type="entry name" value="Kinase-like_dom_sf"/>
</dbReference>
<dbReference type="Proteomes" id="UP000187439">
    <property type="component" value="Unassembled WGS sequence"/>
</dbReference>
<sequence length="369" mass="42837">MLENKMDQLNISVQRIFGEQRVEIISFSCEDLNYQTPNFTTSGIFSIHGMAIVNQEQVPWSIILKIIKSDSVEKEDPAHHNYWRREALVFESKILDELPGSIQAPKCYLVEEQAEGTIWLWLERIDGEYARTKQQFDFIAELLGQFNGAYLTGKKIPNEDWICRGWLKSWTTSSRMYAPNLDTYINHLHRDKALNIWTWFNSFTNQIESNLNALNSLPRVLAHQDLSQMNMLLNQGEMEEKRLVLIDWQFMSISGIGEDLGKMFGVNMSLGVIPVHRYEEYKESLFHAYIKGLKDAGWYGDERLARYGYCLSTALRSIWEVPQYISLNAQLQSDPLNTSLQERVIRLEQIIIIHQKMGLEADALKLCKT</sequence>
<proteinExistence type="predicted"/>
<dbReference type="EMBL" id="MPTC01000005">
    <property type="protein sequence ID" value="OMD42231.1"/>
    <property type="molecule type" value="Genomic_DNA"/>
</dbReference>
<protein>
    <recommendedName>
        <fullName evidence="1">Aminoglycoside phosphotransferase domain-containing protein</fullName>
    </recommendedName>
</protein>
<dbReference type="Pfam" id="PF01636">
    <property type="entry name" value="APH"/>
    <property type="match status" value="1"/>
</dbReference>
<dbReference type="SUPFAM" id="SSF56112">
    <property type="entry name" value="Protein kinase-like (PK-like)"/>
    <property type="match status" value="1"/>
</dbReference>
<reference evidence="2 3" key="1">
    <citation type="submission" date="2016-10" db="EMBL/GenBank/DDBJ databases">
        <title>Paenibacillus species isolates.</title>
        <authorList>
            <person name="Beno S.M."/>
        </authorList>
    </citation>
    <scope>NUCLEOTIDE SEQUENCE [LARGE SCALE GENOMIC DNA]</scope>
    <source>
        <strain evidence="2 3">FSL H7-0710</strain>
    </source>
</reference>
<evidence type="ECO:0000313" key="3">
    <source>
        <dbReference type="Proteomes" id="UP000187439"/>
    </source>
</evidence>